<accession>A0ABP7DGE3</accession>
<dbReference type="Gene3D" id="3.40.800.10">
    <property type="entry name" value="Ureohydrolase domain"/>
    <property type="match status" value="1"/>
</dbReference>
<dbReference type="SUPFAM" id="SSF52768">
    <property type="entry name" value="Arginase/deacetylase"/>
    <property type="match status" value="1"/>
</dbReference>
<evidence type="ECO:0000313" key="6">
    <source>
        <dbReference type="Proteomes" id="UP001500752"/>
    </source>
</evidence>
<sequence>MTEKGTAAGTTALRLLWPQWQGAGPEVVAALAPELPGPLGQTGYSLGTGILDLLVPAAENQHTAVVPVAGYAQRLPADRGIYARDAVLAQLRAALSILEDHDPQRITTLGGECSVSVAPFSHLAARYGDDLAVVWLDAHPDCTLPESNYNGYHAMAVSHLTGHGDPEVLEALPAVIDPSRIALAGLHGWADDEIPNVAAWGLRTFTPSDLNEGPENLLAWLESTGCSRVAIHLDVDVIDSNDIVFGLGMEPGGLTRDAVVRIIGALHETADVVAVTIAEYVPRQAIALQELLGKIKFPAQQNA</sequence>
<name>A0ABP7DGE3_9MICC</name>
<evidence type="ECO:0000256" key="3">
    <source>
        <dbReference type="ARBA" id="ARBA00023211"/>
    </source>
</evidence>
<evidence type="ECO:0000256" key="4">
    <source>
        <dbReference type="PROSITE-ProRule" id="PRU00742"/>
    </source>
</evidence>
<dbReference type="EMBL" id="BAABEO010000036">
    <property type="protein sequence ID" value="GAA3704828.1"/>
    <property type="molecule type" value="Genomic_DNA"/>
</dbReference>
<dbReference type="PANTHER" id="PTHR43782:SF3">
    <property type="entry name" value="ARGINASE"/>
    <property type="match status" value="1"/>
</dbReference>
<proteinExistence type="inferred from homology"/>
<dbReference type="PROSITE" id="PS51409">
    <property type="entry name" value="ARGINASE_2"/>
    <property type="match status" value="1"/>
</dbReference>
<gene>
    <name evidence="5" type="ORF">GCM10023081_46410</name>
</gene>
<evidence type="ECO:0000256" key="2">
    <source>
        <dbReference type="ARBA" id="ARBA00022801"/>
    </source>
</evidence>
<evidence type="ECO:0000313" key="5">
    <source>
        <dbReference type="EMBL" id="GAA3704828.1"/>
    </source>
</evidence>
<dbReference type="RefSeq" id="WP_345154769.1">
    <property type="nucleotide sequence ID" value="NZ_BAABEO010000036.1"/>
</dbReference>
<dbReference type="InterPro" id="IPR023696">
    <property type="entry name" value="Ureohydrolase_dom_sf"/>
</dbReference>
<dbReference type="Proteomes" id="UP001500752">
    <property type="component" value="Unassembled WGS sequence"/>
</dbReference>
<dbReference type="InterPro" id="IPR006035">
    <property type="entry name" value="Ureohydrolase"/>
</dbReference>
<reference evidence="6" key="1">
    <citation type="journal article" date="2019" name="Int. J. Syst. Evol. Microbiol.">
        <title>The Global Catalogue of Microorganisms (GCM) 10K type strain sequencing project: providing services to taxonomists for standard genome sequencing and annotation.</title>
        <authorList>
            <consortium name="The Broad Institute Genomics Platform"/>
            <consortium name="The Broad Institute Genome Sequencing Center for Infectious Disease"/>
            <person name="Wu L."/>
            <person name="Ma J."/>
        </authorList>
    </citation>
    <scope>NUCLEOTIDE SEQUENCE [LARGE SCALE GENOMIC DNA]</scope>
    <source>
        <strain evidence="6">JCM 30742</strain>
    </source>
</reference>
<organism evidence="5 6">
    <name type="scientific">Arthrobacter ginkgonis</name>
    <dbReference type="NCBI Taxonomy" id="1630594"/>
    <lineage>
        <taxon>Bacteria</taxon>
        <taxon>Bacillati</taxon>
        <taxon>Actinomycetota</taxon>
        <taxon>Actinomycetes</taxon>
        <taxon>Micrococcales</taxon>
        <taxon>Micrococcaceae</taxon>
        <taxon>Arthrobacter</taxon>
    </lineage>
</organism>
<keyword evidence="3" id="KW-0464">Manganese</keyword>
<comment type="similarity">
    <text evidence="4">Belongs to the arginase family.</text>
</comment>
<keyword evidence="1" id="KW-0479">Metal-binding</keyword>
<keyword evidence="6" id="KW-1185">Reference proteome</keyword>
<dbReference type="PANTHER" id="PTHR43782">
    <property type="entry name" value="ARGINASE"/>
    <property type="match status" value="1"/>
</dbReference>
<comment type="caution">
    <text evidence="5">The sequence shown here is derived from an EMBL/GenBank/DDBJ whole genome shotgun (WGS) entry which is preliminary data.</text>
</comment>
<dbReference type="Pfam" id="PF00491">
    <property type="entry name" value="Arginase"/>
    <property type="match status" value="1"/>
</dbReference>
<keyword evidence="2" id="KW-0378">Hydrolase</keyword>
<protein>
    <submittedName>
        <fullName evidence="5">Arginase family protein</fullName>
    </submittedName>
</protein>
<dbReference type="CDD" id="cd09999">
    <property type="entry name" value="Arginase-like_1"/>
    <property type="match status" value="1"/>
</dbReference>
<evidence type="ECO:0000256" key="1">
    <source>
        <dbReference type="ARBA" id="ARBA00022723"/>
    </source>
</evidence>